<dbReference type="AlphaFoldDB" id="A0A090V1Z6"/>
<dbReference type="STRING" id="1115515.EV102420_09_01550"/>
<accession>A0A090V1Z6</accession>
<dbReference type="InterPro" id="IPR014914">
    <property type="entry name" value="RES_dom"/>
</dbReference>
<proteinExistence type="predicted"/>
<evidence type="ECO:0000259" key="1">
    <source>
        <dbReference type="SMART" id="SM00953"/>
    </source>
</evidence>
<protein>
    <recommendedName>
        <fullName evidence="1">RES domain-containing protein</fullName>
    </recommendedName>
</protein>
<dbReference type="EMBL" id="BBMZ01000009">
    <property type="protein sequence ID" value="GAL58123.1"/>
    <property type="molecule type" value="Genomic_DNA"/>
</dbReference>
<keyword evidence="3" id="KW-1185">Reference proteome</keyword>
<dbReference type="eggNOG" id="COG5654">
    <property type="taxonomic scope" value="Bacteria"/>
</dbReference>
<name>A0A090V1Z6_PSEVU</name>
<reference evidence="2 3" key="1">
    <citation type="submission" date="2014-09" db="EMBL/GenBank/DDBJ databases">
        <title>Whole genome shotgun sequence of Escherichia vulneris NBRC 102420.</title>
        <authorList>
            <person name="Yoshida Y."/>
            <person name="Hosoyama A."/>
            <person name="Tsuchikane K."/>
            <person name="Ohji S."/>
            <person name="Ichikawa N."/>
            <person name="Kimura A."/>
            <person name="Yamazoe A."/>
            <person name="Ezaki T."/>
            <person name="Fujita N."/>
        </authorList>
    </citation>
    <scope>NUCLEOTIDE SEQUENCE [LARGE SCALE GENOMIC DNA]</scope>
    <source>
        <strain evidence="2 3">NBRC 102420</strain>
    </source>
</reference>
<sequence length="158" mass="17595">MDTQLFWRLVKSRYVATAFDGYGARTFGGRWNSRGRECVYLGSSKALCVLETLVHLEIEDIAEGYSFLTIAIPTELIATLDLDTLPKDWQADPAPISTQQIGDQWLADVSNGLLLRVPSTITGEWNALFNPEHPEAKTALLSVKAEPFIIDPRLGKRC</sequence>
<organism evidence="2 3">
    <name type="scientific">Pseudescherichia vulneris NBRC 102420</name>
    <dbReference type="NCBI Taxonomy" id="1115515"/>
    <lineage>
        <taxon>Bacteria</taxon>
        <taxon>Pseudomonadati</taxon>
        <taxon>Pseudomonadota</taxon>
        <taxon>Gammaproteobacteria</taxon>
        <taxon>Enterobacterales</taxon>
        <taxon>Enterobacteriaceae</taxon>
        <taxon>Pseudescherichia</taxon>
    </lineage>
</organism>
<feature type="domain" description="RES" evidence="1">
    <location>
        <begin position="18"/>
        <end position="143"/>
    </location>
</feature>
<evidence type="ECO:0000313" key="3">
    <source>
        <dbReference type="Proteomes" id="UP000029462"/>
    </source>
</evidence>
<dbReference type="OrthoDB" id="9789501at2"/>
<comment type="caution">
    <text evidence="2">The sequence shown here is derived from an EMBL/GenBank/DDBJ whole genome shotgun (WGS) entry which is preliminary data.</text>
</comment>
<evidence type="ECO:0000313" key="2">
    <source>
        <dbReference type="EMBL" id="GAL58123.1"/>
    </source>
</evidence>
<dbReference type="Pfam" id="PF08808">
    <property type="entry name" value="RES"/>
    <property type="match status" value="1"/>
</dbReference>
<dbReference type="Proteomes" id="UP000029462">
    <property type="component" value="Unassembled WGS sequence"/>
</dbReference>
<gene>
    <name evidence="2" type="ORF">EV102420_09_01550</name>
</gene>
<dbReference type="RefSeq" id="WP_042391015.1">
    <property type="nucleotide sequence ID" value="NZ_BBMZ01000009.1"/>
</dbReference>
<dbReference type="SMART" id="SM00953">
    <property type="entry name" value="RES"/>
    <property type="match status" value="1"/>
</dbReference>